<feature type="compositionally biased region" description="Acidic residues" evidence="1">
    <location>
        <begin position="84"/>
        <end position="95"/>
    </location>
</feature>
<accession>A0AAV6VQ51</accession>
<dbReference type="Pfam" id="PF16064">
    <property type="entry name" value="DUF4806"/>
    <property type="match status" value="1"/>
</dbReference>
<feature type="region of interest" description="Disordered" evidence="1">
    <location>
        <begin position="66"/>
        <end position="108"/>
    </location>
</feature>
<sequence length="696" mass="79264">MNFSNVGKRQMSRIINATVKKSCSEIEFENSLAIASQEPRIVNASSNNVISQSAANETISEIELDSSDDSTYGFSDHSSSSDENSLEENSLDDNEIPSTNCNSPSGSDEVTKYLKENLSRWSSDHSITHVAMNHLLGILIPIYPNLPKDARTIMQTPRELKLKQLSTGHYYHMGLSNALRKLHLNETKEILLDFNIDGLPLYKSSNTSFWPILGKISGFFHKPFVIGIFCGPSKPLPLDVYLEDFIAEVKNLLLNGININGKDVKINLREIFADRITFPATKSAPRTDSSFADLQDDEHHRDVSPLSQIPGLGMVTSFVLDYMHLVCLGVTRKLILIWTSGKVPILKLSSRMVDEISERLKCFSKNVPTEFSRKPRSLREVKRWKATEFRQFLLYTGPVVLKDCVPLAIYQNFLLLHSAIFLLVHDISKSNLAEQFLSMFVVHSCELYGMYHIVSFPATEDSEEEVEIIHNLWVLPDRKSCYFPPFLRGQHKKALKTVMKPDPKSWKVYNMRIIHTLDTYENSIEHHDEEQQETLSQFLPSRVIKKCKTNEILTPRSQQVQVTPFQKKVLRWMAEMDKKMEETNMMLTSILLHLQESNDSNNIIIDEEFQLPVKTLEEFKALENFIDNASNCNKLVKYLSKKGGNGVADTTKRILKTILHYGVAMQFNWAGRGDKEAFKDSKIKMLVISAVRESGS</sequence>
<organism evidence="3 4">
    <name type="scientific">Oedothorax gibbosus</name>
    <dbReference type="NCBI Taxonomy" id="931172"/>
    <lineage>
        <taxon>Eukaryota</taxon>
        <taxon>Metazoa</taxon>
        <taxon>Ecdysozoa</taxon>
        <taxon>Arthropoda</taxon>
        <taxon>Chelicerata</taxon>
        <taxon>Arachnida</taxon>
        <taxon>Araneae</taxon>
        <taxon>Araneomorphae</taxon>
        <taxon>Entelegynae</taxon>
        <taxon>Araneoidea</taxon>
        <taxon>Linyphiidae</taxon>
        <taxon>Erigoninae</taxon>
        <taxon>Oedothorax</taxon>
    </lineage>
</organism>
<protein>
    <recommendedName>
        <fullName evidence="2">DUF4806 domain-containing protein</fullName>
    </recommendedName>
</protein>
<reference evidence="3 4" key="1">
    <citation type="journal article" date="2022" name="Nat. Ecol. Evol.">
        <title>A masculinizing supergene underlies an exaggerated male reproductive morph in a spider.</title>
        <authorList>
            <person name="Hendrickx F."/>
            <person name="De Corte Z."/>
            <person name="Sonet G."/>
            <person name="Van Belleghem S.M."/>
            <person name="Kostlbacher S."/>
            <person name="Vangestel C."/>
        </authorList>
    </citation>
    <scope>NUCLEOTIDE SEQUENCE [LARGE SCALE GENOMIC DNA]</scope>
    <source>
        <strain evidence="3">W744_W776</strain>
    </source>
</reference>
<dbReference type="PANTHER" id="PTHR33053:SF24">
    <property type="entry name" value="TRANSPOSASE DOMAIN-CONTAINING PROTEIN"/>
    <property type="match status" value="1"/>
</dbReference>
<evidence type="ECO:0000313" key="4">
    <source>
        <dbReference type="Proteomes" id="UP000827092"/>
    </source>
</evidence>
<evidence type="ECO:0000256" key="1">
    <source>
        <dbReference type="SAM" id="MobiDB-lite"/>
    </source>
</evidence>
<dbReference type="AlphaFoldDB" id="A0AAV6VQ51"/>
<feature type="domain" description="DUF4806" evidence="2">
    <location>
        <begin position="608"/>
        <end position="683"/>
    </location>
</feature>
<evidence type="ECO:0000313" key="3">
    <source>
        <dbReference type="EMBL" id="KAG8197853.1"/>
    </source>
</evidence>
<dbReference type="Proteomes" id="UP000827092">
    <property type="component" value="Unassembled WGS sequence"/>
</dbReference>
<keyword evidence="4" id="KW-1185">Reference proteome</keyword>
<dbReference type="PANTHER" id="PTHR33053">
    <property type="entry name" value="PROTEIN, PUTATIVE-RELATED"/>
    <property type="match status" value="1"/>
</dbReference>
<feature type="compositionally biased region" description="Polar residues" evidence="1">
    <location>
        <begin position="96"/>
        <end position="108"/>
    </location>
</feature>
<proteinExistence type="predicted"/>
<gene>
    <name evidence="3" type="ORF">JTE90_024254</name>
</gene>
<comment type="caution">
    <text evidence="3">The sequence shown here is derived from an EMBL/GenBank/DDBJ whole genome shotgun (WGS) entry which is preliminary data.</text>
</comment>
<name>A0AAV6VQ51_9ARAC</name>
<evidence type="ECO:0000259" key="2">
    <source>
        <dbReference type="Pfam" id="PF16064"/>
    </source>
</evidence>
<dbReference type="InterPro" id="IPR032071">
    <property type="entry name" value="DUF4806"/>
</dbReference>
<dbReference type="EMBL" id="JAFNEN010000048">
    <property type="protein sequence ID" value="KAG8197853.1"/>
    <property type="molecule type" value="Genomic_DNA"/>
</dbReference>